<dbReference type="PANTHER" id="PTHR11225">
    <property type="entry name" value="NUCLEAR PORE COMPLEX PROTEIN NUP93 NUCLEOPORIN NUP93 DEAD EYE PROTEIN"/>
    <property type="match status" value="1"/>
</dbReference>
<feature type="compositionally biased region" description="Polar residues" evidence="5">
    <location>
        <begin position="52"/>
        <end position="68"/>
    </location>
</feature>
<evidence type="ECO:0000256" key="4">
    <source>
        <dbReference type="SAM" id="Coils"/>
    </source>
</evidence>
<comment type="similarity">
    <text evidence="2">Belongs to the nucleoporin interacting component (NIC) family.</text>
</comment>
<feature type="compositionally biased region" description="Low complexity" evidence="5">
    <location>
        <begin position="87"/>
        <end position="96"/>
    </location>
</feature>
<feature type="region of interest" description="Disordered" evidence="5">
    <location>
        <begin position="342"/>
        <end position="377"/>
    </location>
</feature>
<comment type="caution">
    <text evidence="6">The sequence shown here is derived from an EMBL/GenBank/DDBJ whole genome shotgun (WGS) entry which is preliminary data.</text>
</comment>
<protein>
    <recommendedName>
        <fullName evidence="8">Nuclear pore protein</fullName>
    </recommendedName>
</protein>
<dbReference type="Pfam" id="PF04097">
    <property type="entry name" value="Nic96"/>
    <property type="match status" value="1"/>
</dbReference>
<evidence type="ECO:0000313" key="7">
    <source>
        <dbReference type="Proteomes" id="UP001590950"/>
    </source>
</evidence>
<evidence type="ECO:0000313" key="6">
    <source>
        <dbReference type="EMBL" id="KAL2038719.1"/>
    </source>
</evidence>
<feature type="compositionally biased region" description="Low complexity" evidence="5">
    <location>
        <begin position="123"/>
        <end position="148"/>
    </location>
</feature>
<dbReference type="PANTHER" id="PTHR11225:SF4">
    <property type="entry name" value="NUCLEAR PORE COMPLEX PROTEIN NUP93"/>
    <property type="match status" value="1"/>
</dbReference>
<feature type="region of interest" description="Disordered" evidence="5">
    <location>
        <begin position="1"/>
        <end position="180"/>
    </location>
</feature>
<evidence type="ECO:0000256" key="1">
    <source>
        <dbReference type="ARBA" id="ARBA00004259"/>
    </source>
</evidence>
<evidence type="ECO:0000256" key="5">
    <source>
        <dbReference type="SAM" id="MobiDB-lite"/>
    </source>
</evidence>
<evidence type="ECO:0008006" key="8">
    <source>
        <dbReference type="Google" id="ProtNLM"/>
    </source>
</evidence>
<comment type="subcellular location">
    <subcellularLocation>
        <location evidence="1">Nucleus envelope</location>
    </subcellularLocation>
</comment>
<evidence type="ECO:0000256" key="2">
    <source>
        <dbReference type="ARBA" id="ARBA00010186"/>
    </source>
</evidence>
<dbReference type="Proteomes" id="UP001590950">
    <property type="component" value="Unassembled WGS sequence"/>
</dbReference>
<keyword evidence="4" id="KW-0175">Coiled coil</keyword>
<proteinExistence type="inferred from homology"/>
<feature type="coiled-coil region" evidence="4">
    <location>
        <begin position="297"/>
        <end position="324"/>
    </location>
</feature>
<keyword evidence="3" id="KW-0539">Nucleus</keyword>
<dbReference type="EMBL" id="JBEFKJ010000030">
    <property type="protein sequence ID" value="KAL2038719.1"/>
    <property type="molecule type" value="Genomic_DNA"/>
</dbReference>
<evidence type="ECO:0000256" key="3">
    <source>
        <dbReference type="ARBA" id="ARBA00023242"/>
    </source>
</evidence>
<gene>
    <name evidence="6" type="ORF">N7G274_008477</name>
</gene>
<organism evidence="6 7">
    <name type="scientific">Stereocaulon virgatum</name>
    <dbReference type="NCBI Taxonomy" id="373712"/>
    <lineage>
        <taxon>Eukaryota</taxon>
        <taxon>Fungi</taxon>
        <taxon>Dikarya</taxon>
        <taxon>Ascomycota</taxon>
        <taxon>Pezizomycotina</taxon>
        <taxon>Lecanoromycetes</taxon>
        <taxon>OSLEUM clade</taxon>
        <taxon>Lecanoromycetidae</taxon>
        <taxon>Lecanorales</taxon>
        <taxon>Lecanorineae</taxon>
        <taxon>Stereocaulaceae</taxon>
        <taxon>Stereocaulon</taxon>
    </lineage>
</organism>
<reference evidence="6 7" key="1">
    <citation type="submission" date="2024-09" db="EMBL/GenBank/DDBJ databases">
        <title>Rethinking Asexuality: The Enigmatic Case of Functional Sexual Genes in Lepraria (Stereocaulaceae).</title>
        <authorList>
            <person name="Doellman M."/>
            <person name="Sun Y."/>
            <person name="Barcenas-Pena A."/>
            <person name="Lumbsch H.T."/>
            <person name="Grewe F."/>
        </authorList>
    </citation>
    <scope>NUCLEOTIDE SEQUENCE [LARGE SCALE GENOMIC DNA]</scope>
    <source>
        <strain evidence="6 7">Mercado 3170</strain>
    </source>
</reference>
<accession>A0ABR4A1T3</accession>
<dbReference type="InterPro" id="IPR007231">
    <property type="entry name" value="Nucleoporin_int_Nup93/Nic96"/>
</dbReference>
<name>A0ABR4A1T3_9LECA</name>
<feature type="compositionally biased region" description="Polar residues" evidence="5">
    <location>
        <begin position="1"/>
        <end position="15"/>
    </location>
</feature>
<keyword evidence="7" id="KW-1185">Reference proteome</keyword>
<feature type="compositionally biased region" description="Low complexity" evidence="5">
    <location>
        <begin position="19"/>
        <end position="50"/>
    </location>
</feature>
<feature type="compositionally biased region" description="Low complexity" evidence="5">
    <location>
        <begin position="160"/>
        <end position="175"/>
    </location>
</feature>
<feature type="compositionally biased region" description="Polar residues" evidence="5">
    <location>
        <begin position="104"/>
        <end position="114"/>
    </location>
</feature>
<sequence>MSSLFGTSKPTSNLFGNPLTSAQSSAPQTSSLFGNLGSSQPQQQPSIPSINIFGSPTTSQAPQQSGPSSLFPGTGGEQKPNLFSNLGTSQTQPQSSSGGGMFSNLGTSQPQQQISGGSGGLFGSAPPAGGSSLFGAPNNAATTQAAAPSLFAPQQHRNLSGQPGQGQQPQQNSQQEAPKAPQPAYFDNLLEKGRKRTHDATDGGPGFRDMPSLQLGLSDIAKRVREIGGVGAQAQGGRASDSKAHYLLAASGFNPGTTRRDLDSLAAQPSYGSVQGPLDWDPDTHKYVEQLQQQSTLKMISEGLERAQRNFDEYLEENVDINWELQRKKIYEHFGLMPKKADNSDNSMATSGGKGAFGKSTRRGRSGMKTPGKSTLSRSIFGQSSLQKSVIGTPDIGSGNATLFADVAEKNTPAPLARDDRYLREKQRMFAGKVQALNRARLDEVQYPILRELKTVEIQPGGESPRQLADSYDALMVIVEEETAKERQFAAEYLDEVPNSAKGMRIRKRIIDGSRRCLEKAFFEQLEGLVAKNPKEANLGGVPTNINKVRAYIRIRNARRDLIPDGTELKTLDEDYCWALVFFLLRSGLLREAAEYVVSNATAFKTIDRNLVTYITGYANGPDRRLERKVQDHINREYSKQTRVAPDNQNDPYQLACYKIIGRCELSKRSIDSIQQGVEDWIWLQFSLAREVNRVEESASDVFGLEEVRETIREIGQRHFSKGAEGMGGYGTFFFLQILGGMFEQAVSYLYSYSYVAAVHFAIALDYYGLLRVSDFSVTETELLTFNTKELPQISFGRMIGYYTRDFRAGNVEAAVDYLTLICLNAGLPGAMGKSQSELCHEALRELVLETREFAQLLGDIKSDGTRLKGAIEKRLKLLALSDQEEFLKVITIQAASVADDNGRVTDAVLLYHLTEDYENVISIVNRALSEAIAVDIGQEPLRIQPLKPRAMAPPDQGQQQQQNSTLSLTAVDDPVVLAKNMIGLYQANSLYAQNIRPASREACGTLLRMSEAKSKVAAGQWTEAIDIIQSMKLLPLNAHASIPAIRASATAFNSLSPVVARNIGPLLLWTITAIGKQREILALRQYGGGEGGTNREISEELLGNARDLMVFAGLVKYRLGDRVWEAVCGVGGDVGVY</sequence>